<proteinExistence type="predicted"/>
<reference evidence="2 3" key="2">
    <citation type="submission" date="2020-08" db="EMBL/GenBank/DDBJ databases">
        <title>Adhaeribacter dokdonensis sp. nov., isolated from the rhizosphere of Elymus tsukushiensis, a plant native to the Dokdo Islands, Republic of Korea.</title>
        <authorList>
            <person name="Ghim S.Y."/>
        </authorList>
    </citation>
    <scope>NUCLEOTIDE SEQUENCE [LARGE SCALE GENOMIC DNA]</scope>
    <source>
        <strain evidence="2 3">KUDC8001</strain>
    </source>
</reference>
<dbReference type="Proteomes" id="UP000514509">
    <property type="component" value="Chromosome"/>
</dbReference>
<gene>
    <name evidence="2" type="ORF">HUW48_09980</name>
</gene>
<dbReference type="Pfam" id="PF07883">
    <property type="entry name" value="Cupin_2"/>
    <property type="match status" value="1"/>
</dbReference>
<dbReference type="AlphaFoldDB" id="A0A7L7L6B4"/>
<dbReference type="PANTHER" id="PTHR36440">
    <property type="entry name" value="PUTATIVE (AFU_ORTHOLOGUE AFUA_8G07350)-RELATED"/>
    <property type="match status" value="1"/>
</dbReference>
<dbReference type="InterPro" id="IPR014710">
    <property type="entry name" value="RmlC-like_jellyroll"/>
</dbReference>
<protein>
    <submittedName>
        <fullName evidence="2">Cupin domain-containing protein</fullName>
    </submittedName>
</protein>
<accession>A0A7L7L6B4</accession>
<dbReference type="KEGG" id="add:HUW48_09980"/>
<organism evidence="2 3">
    <name type="scientific">Adhaeribacter radiodurans</name>
    <dbReference type="NCBI Taxonomy" id="2745197"/>
    <lineage>
        <taxon>Bacteria</taxon>
        <taxon>Pseudomonadati</taxon>
        <taxon>Bacteroidota</taxon>
        <taxon>Cytophagia</taxon>
        <taxon>Cytophagales</taxon>
        <taxon>Hymenobacteraceae</taxon>
        <taxon>Adhaeribacter</taxon>
    </lineage>
</organism>
<dbReference type="Gene3D" id="2.60.120.10">
    <property type="entry name" value="Jelly Rolls"/>
    <property type="match status" value="1"/>
</dbReference>
<sequence length="159" mass="18054">MQTLTTNLINPEISAYRNYQGGFFKVLISPEETQGNFALIDMTLPQGVEPPVHLHSREDETFYLLEGEITFYVGEKVTKLKTGESIFAPRQVPHHFKINTPSARFLSLITPGNFLEYFMQFSFPAAEEVQVIPPQGPPPSEHIAFMMSELNQKYGVLFI</sequence>
<evidence type="ECO:0000259" key="1">
    <source>
        <dbReference type="Pfam" id="PF07883"/>
    </source>
</evidence>
<evidence type="ECO:0000313" key="3">
    <source>
        <dbReference type="Proteomes" id="UP000514509"/>
    </source>
</evidence>
<dbReference type="PANTHER" id="PTHR36440:SF1">
    <property type="entry name" value="PUTATIVE (AFU_ORTHOLOGUE AFUA_8G07350)-RELATED"/>
    <property type="match status" value="1"/>
</dbReference>
<dbReference type="InterPro" id="IPR053146">
    <property type="entry name" value="QDO-like"/>
</dbReference>
<name>A0A7L7L6B4_9BACT</name>
<keyword evidence="3" id="KW-1185">Reference proteome</keyword>
<dbReference type="RefSeq" id="WP_182415528.1">
    <property type="nucleotide sequence ID" value="NZ_CP055153.1"/>
</dbReference>
<evidence type="ECO:0000313" key="2">
    <source>
        <dbReference type="EMBL" id="QMU28340.1"/>
    </source>
</evidence>
<dbReference type="SUPFAM" id="SSF51182">
    <property type="entry name" value="RmlC-like cupins"/>
    <property type="match status" value="1"/>
</dbReference>
<dbReference type="InterPro" id="IPR013096">
    <property type="entry name" value="Cupin_2"/>
</dbReference>
<reference evidence="2 3" key="1">
    <citation type="submission" date="2020-06" db="EMBL/GenBank/DDBJ databases">
        <authorList>
            <person name="Hwang Y.J."/>
        </authorList>
    </citation>
    <scope>NUCLEOTIDE SEQUENCE [LARGE SCALE GENOMIC DNA]</scope>
    <source>
        <strain evidence="2 3">KUDC8001</strain>
    </source>
</reference>
<dbReference type="InterPro" id="IPR011051">
    <property type="entry name" value="RmlC_Cupin_sf"/>
</dbReference>
<feature type="domain" description="Cupin type-2" evidence="1">
    <location>
        <begin position="42"/>
        <end position="106"/>
    </location>
</feature>
<dbReference type="EMBL" id="CP055153">
    <property type="protein sequence ID" value="QMU28340.1"/>
    <property type="molecule type" value="Genomic_DNA"/>
</dbReference>